<dbReference type="GO" id="GO:0000160">
    <property type="term" value="P:phosphorelay signal transduction system"/>
    <property type="evidence" value="ECO:0007669"/>
    <property type="project" value="InterPro"/>
</dbReference>
<feature type="modified residue" description="4-aspartylphosphate" evidence="3">
    <location>
        <position position="62"/>
    </location>
</feature>
<dbReference type="STRING" id="316056.RPC_3790"/>
<sequence>MDQKASPSRLRIFLADDHPVVLSGMKTLIAADDGLEMVGEATDGPEALRSALELKPDVAVFDLSMPGMNGIDVAQKFLAARPDARVLVLSVHEDGVYLRRLLKLGVAGYILKRSASDELIRGIHAVANGGIYLDPAIAGQALGRPAPMAPAGNETSAISELSTRELEVLRLASVGHSNKVIAIRLQVGPKSVETYKARAMEKLGFSSRVELIRFALSMGWLDAADL</sequence>
<dbReference type="Gene3D" id="3.40.50.2300">
    <property type="match status" value="1"/>
</dbReference>
<reference evidence="6" key="1">
    <citation type="submission" date="2006-03" db="EMBL/GenBank/DDBJ databases">
        <title>Complete sequence of Rhodopseudomonas palustris BisB18.</title>
        <authorList>
            <consortium name="US DOE Joint Genome Institute"/>
            <person name="Copeland A."/>
            <person name="Lucas S."/>
            <person name="Lapidus A."/>
            <person name="Barry K."/>
            <person name="Detter J.C."/>
            <person name="Glavina del Rio T."/>
            <person name="Hammon N."/>
            <person name="Israni S."/>
            <person name="Dalin E."/>
            <person name="Tice H."/>
            <person name="Pitluck S."/>
            <person name="Chain P."/>
            <person name="Malfatti S."/>
            <person name="Shin M."/>
            <person name="Vergez L."/>
            <person name="Schmutz J."/>
            <person name="Larimer F."/>
            <person name="Land M."/>
            <person name="Hauser L."/>
            <person name="Pelletier D.A."/>
            <person name="Kyrpides N."/>
            <person name="Anderson I."/>
            <person name="Oda Y."/>
            <person name="Harwood C.S."/>
            <person name="Richardson P."/>
        </authorList>
    </citation>
    <scope>NUCLEOTIDE SEQUENCE [LARGE SCALE GENOMIC DNA]</scope>
    <source>
        <strain evidence="6">BisB18</strain>
    </source>
</reference>
<dbReference type="SMART" id="SM00421">
    <property type="entry name" value="HTH_LUXR"/>
    <property type="match status" value="1"/>
</dbReference>
<keyword evidence="1 3" id="KW-0597">Phosphoprotein</keyword>
<evidence type="ECO:0000256" key="1">
    <source>
        <dbReference type="ARBA" id="ARBA00022553"/>
    </source>
</evidence>
<keyword evidence="2" id="KW-0238">DNA-binding</keyword>
<evidence type="ECO:0000259" key="5">
    <source>
        <dbReference type="PROSITE" id="PS50110"/>
    </source>
</evidence>
<dbReference type="AlphaFoldDB" id="Q20ZW2"/>
<dbReference type="SMART" id="SM00448">
    <property type="entry name" value="REC"/>
    <property type="match status" value="1"/>
</dbReference>
<dbReference type="CDD" id="cd06170">
    <property type="entry name" value="LuxR_C_like"/>
    <property type="match status" value="1"/>
</dbReference>
<protein>
    <submittedName>
        <fullName evidence="6">Two component transcriptional regulator, LuxR family</fullName>
    </submittedName>
</protein>
<dbReference type="OrthoDB" id="9814495at2"/>
<dbReference type="PROSITE" id="PS00622">
    <property type="entry name" value="HTH_LUXR_1"/>
    <property type="match status" value="1"/>
</dbReference>
<dbReference type="GO" id="GO:0003677">
    <property type="term" value="F:DNA binding"/>
    <property type="evidence" value="ECO:0007669"/>
    <property type="project" value="UniProtKB-KW"/>
</dbReference>
<evidence type="ECO:0000256" key="2">
    <source>
        <dbReference type="ARBA" id="ARBA00023125"/>
    </source>
</evidence>
<dbReference type="RefSeq" id="WP_011474206.1">
    <property type="nucleotide sequence ID" value="NC_007925.1"/>
</dbReference>
<accession>Q20ZW2</accession>
<dbReference type="InterPro" id="IPR058245">
    <property type="entry name" value="NreC/VraR/RcsB-like_REC"/>
</dbReference>
<organism evidence="6">
    <name type="scientific">Rhodopseudomonas palustris (strain BisB18)</name>
    <dbReference type="NCBI Taxonomy" id="316056"/>
    <lineage>
        <taxon>Bacteria</taxon>
        <taxon>Pseudomonadati</taxon>
        <taxon>Pseudomonadota</taxon>
        <taxon>Alphaproteobacteria</taxon>
        <taxon>Hyphomicrobiales</taxon>
        <taxon>Nitrobacteraceae</taxon>
        <taxon>Rhodopseudomonas</taxon>
    </lineage>
</organism>
<dbReference type="InterPro" id="IPR000792">
    <property type="entry name" value="Tscrpt_reg_LuxR_C"/>
</dbReference>
<dbReference type="InterPro" id="IPR016032">
    <property type="entry name" value="Sig_transdc_resp-reg_C-effctor"/>
</dbReference>
<dbReference type="InterPro" id="IPR001789">
    <property type="entry name" value="Sig_transdc_resp-reg_receiver"/>
</dbReference>
<evidence type="ECO:0000259" key="4">
    <source>
        <dbReference type="PROSITE" id="PS50043"/>
    </source>
</evidence>
<dbReference type="HOGENOM" id="CLU_000445_90_1_5"/>
<feature type="domain" description="HTH luxR-type" evidence="4">
    <location>
        <begin position="154"/>
        <end position="219"/>
    </location>
</feature>
<evidence type="ECO:0000256" key="3">
    <source>
        <dbReference type="PROSITE-ProRule" id="PRU00169"/>
    </source>
</evidence>
<dbReference type="PANTHER" id="PTHR43214">
    <property type="entry name" value="TWO-COMPONENT RESPONSE REGULATOR"/>
    <property type="match status" value="1"/>
</dbReference>
<dbReference type="SUPFAM" id="SSF46894">
    <property type="entry name" value="C-terminal effector domain of the bipartite response regulators"/>
    <property type="match status" value="1"/>
</dbReference>
<dbReference type="eggNOG" id="COG2197">
    <property type="taxonomic scope" value="Bacteria"/>
</dbReference>
<dbReference type="PANTHER" id="PTHR43214:SF43">
    <property type="entry name" value="TWO-COMPONENT RESPONSE REGULATOR"/>
    <property type="match status" value="1"/>
</dbReference>
<dbReference type="KEGG" id="rpc:RPC_3790"/>
<proteinExistence type="predicted"/>
<dbReference type="InterPro" id="IPR011006">
    <property type="entry name" value="CheY-like_superfamily"/>
</dbReference>
<dbReference type="GO" id="GO:0006355">
    <property type="term" value="P:regulation of DNA-templated transcription"/>
    <property type="evidence" value="ECO:0007669"/>
    <property type="project" value="InterPro"/>
</dbReference>
<dbReference type="InterPro" id="IPR039420">
    <property type="entry name" value="WalR-like"/>
</dbReference>
<evidence type="ECO:0000313" key="6">
    <source>
        <dbReference type="EMBL" id="ABD89324.1"/>
    </source>
</evidence>
<feature type="domain" description="Response regulatory" evidence="5">
    <location>
        <begin position="11"/>
        <end position="127"/>
    </location>
</feature>
<dbReference type="Pfam" id="PF00072">
    <property type="entry name" value="Response_reg"/>
    <property type="match status" value="1"/>
</dbReference>
<dbReference type="PROSITE" id="PS50043">
    <property type="entry name" value="HTH_LUXR_2"/>
    <property type="match status" value="1"/>
</dbReference>
<dbReference type="PROSITE" id="PS50110">
    <property type="entry name" value="RESPONSE_REGULATORY"/>
    <property type="match status" value="1"/>
</dbReference>
<dbReference type="Pfam" id="PF00196">
    <property type="entry name" value="GerE"/>
    <property type="match status" value="1"/>
</dbReference>
<dbReference type="CDD" id="cd17535">
    <property type="entry name" value="REC_NarL-like"/>
    <property type="match status" value="1"/>
</dbReference>
<gene>
    <name evidence="6" type="ordered locus">RPC_3790</name>
</gene>
<name>Q20ZW2_RHOPB</name>
<dbReference type="EMBL" id="CP000301">
    <property type="protein sequence ID" value="ABD89324.1"/>
    <property type="molecule type" value="Genomic_DNA"/>
</dbReference>
<dbReference type="SUPFAM" id="SSF52172">
    <property type="entry name" value="CheY-like"/>
    <property type="match status" value="1"/>
</dbReference>
<dbReference type="PRINTS" id="PR00038">
    <property type="entry name" value="HTHLUXR"/>
</dbReference>